<feature type="domain" description="FAD-binding oxidoreductase/transferase type 4 C-terminal" evidence="11">
    <location>
        <begin position="166"/>
        <end position="271"/>
    </location>
</feature>
<dbReference type="InterPro" id="IPR002974">
    <property type="entry name" value="Cyt_P450_E_CYP52_ascomycetes"/>
</dbReference>
<evidence type="ECO:0000256" key="5">
    <source>
        <dbReference type="ARBA" id="ARBA00022723"/>
    </source>
</evidence>
<evidence type="ECO:0000256" key="8">
    <source>
        <dbReference type="ARBA" id="ARBA00023004"/>
    </source>
</evidence>
<dbReference type="Gene3D" id="3.40.462.10">
    <property type="entry name" value="FAD-linked oxidases, C-terminal domain"/>
    <property type="match status" value="1"/>
</dbReference>
<evidence type="ECO:0000256" key="2">
    <source>
        <dbReference type="ARBA" id="ARBA00010617"/>
    </source>
</evidence>
<evidence type="ECO:0000256" key="4">
    <source>
        <dbReference type="ARBA" id="ARBA00022630"/>
    </source>
</evidence>
<name>A0AAX6MKT2_9PEZI</name>
<gene>
    <name evidence="12" type="ORF">Daesc_005571</name>
</gene>
<dbReference type="PRINTS" id="PR01239">
    <property type="entry name" value="EP450IICYP52"/>
</dbReference>
<feature type="binding site" description="axial binding residue" evidence="10">
    <location>
        <position position="715"/>
    </location>
    <ligand>
        <name>heme</name>
        <dbReference type="ChEBI" id="CHEBI:30413"/>
    </ligand>
    <ligandPart>
        <name>Fe</name>
        <dbReference type="ChEBI" id="CHEBI:18248"/>
    </ligandPart>
</feature>
<keyword evidence="3 10" id="KW-0349">Heme</keyword>
<evidence type="ECO:0000313" key="12">
    <source>
        <dbReference type="EMBL" id="KAK6953270.1"/>
    </source>
</evidence>
<dbReference type="InterPro" id="IPR047146">
    <property type="entry name" value="Cyt_P450_E_CYP52_fungi"/>
</dbReference>
<evidence type="ECO:0000256" key="1">
    <source>
        <dbReference type="ARBA" id="ARBA00001971"/>
    </source>
</evidence>
<dbReference type="GO" id="GO:0005506">
    <property type="term" value="F:iron ion binding"/>
    <property type="evidence" value="ECO:0007669"/>
    <property type="project" value="InterPro"/>
</dbReference>
<dbReference type="GO" id="GO:0050660">
    <property type="term" value="F:flavin adenine dinucleotide binding"/>
    <property type="evidence" value="ECO:0007669"/>
    <property type="project" value="InterPro"/>
</dbReference>
<dbReference type="AlphaFoldDB" id="A0AAX6MKT2"/>
<evidence type="ECO:0000256" key="6">
    <source>
        <dbReference type="ARBA" id="ARBA00022827"/>
    </source>
</evidence>
<dbReference type="Pfam" id="PF02913">
    <property type="entry name" value="FAD-oxidase_C"/>
    <property type="match status" value="1"/>
</dbReference>
<dbReference type="GO" id="GO:0016712">
    <property type="term" value="F:oxidoreductase activity, acting on paired donors, with incorporation or reduction of molecular oxygen, reduced flavin or flavoprotein as one donor, and incorporation of one atom of oxygen"/>
    <property type="evidence" value="ECO:0007669"/>
    <property type="project" value="InterPro"/>
</dbReference>
<organism evidence="12 13">
    <name type="scientific">Daldinia eschscholtzii</name>
    <dbReference type="NCBI Taxonomy" id="292717"/>
    <lineage>
        <taxon>Eukaryota</taxon>
        <taxon>Fungi</taxon>
        <taxon>Dikarya</taxon>
        <taxon>Ascomycota</taxon>
        <taxon>Pezizomycotina</taxon>
        <taxon>Sordariomycetes</taxon>
        <taxon>Xylariomycetidae</taxon>
        <taxon>Xylariales</taxon>
        <taxon>Hypoxylaceae</taxon>
        <taxon>Daldinia</taxon>
    </lineage>
</organism>
<keyword evidence="13" id="KW-1185">Reference proteome</keyword>
<dbReference type="Gene3D" id="1.10.630.10">
    <property type="entry name" value="Cytochrome P450"/>
    <property type="match status" value="1"/>
</dbReference>
<evidence type="ECO:0000259" key="11">
    <source>
        <dbReference type="Pfam" id="PF02913"/>
    </source>
</evidence>
<dbReference type="PRINTS" id="PR00464">
    <property type="entry name" value="EP450II"/>
</dbReference>
<keyword evidence="9" id="KW-0503">Monooxygenase</keyword>
<dbReference type="PANTHER" id="PTHR24287:SF1">
    <property type="entry name" value="P450, PUTATIVE (EUROFUNG)-RELATED"/>
    <property type="match status" value="1"/>
</dbReference>
<dbReference type="InterPro" id="IPR016164">
    <property type="entry name" value="FAD-linked_Oxase-like_C"/>
</dbReference>
<dbReference type="InterPro" id="IPR002402">
    <property type="entry name" value="Cyt_P450_E_grp-II"/>
</dbReference>
<dbReference type="SUPFAM" id="SSF48264">
    <property type="entry name" value="Cytochrome P450"/>
    <property type="match status" value="1"/>
</dbReference>
<keyword evidence="6" id="KW-0274">FAD</keyword>
<comment type="cofactor">
    <cofactor evidence="1 10">
        <name>heme</name>
        <dbReference type="ChEBI" id="CHEBI:30413"/>
    </cofactor>
</comment>
<dbReference type="InterPro" id="IPR017972">
    <property type="entry name" value="Cyt_P450_CS"/>
</dbReference>
<dbReference type="PANTHER" id="PTHR24287">
    <property type="entry name" value="P450, PUTATIVE (EUROFUNG)-RELATED"/>
    <property type="match status" value="1"/>
</dbReference>
<keyword evidence="7" id="KW-0560">Oxidoreductase</keyword>
<evidence type="ECO:0000256" key="3">
    <source>
        <dbReference type="ARBA" id="ARBA00022617"/>
    </source>
</evidence>
<keyword evidence="4" id="KW-0285">Flavoprotein</keyword>
<protein>
    <recommendedName>
        <fullName evidence="11">FAD-binding oxidoreductase/transferase type 4 C-terminal domain-containing protein</fullName>
    </recommendedName>
</protein>
<comment type="caution">
    <text evidence="12">The sequence shown here is derived from an EMBL/GenBank/DDBJ whole genome shotgun (WGS) entry which is preliminary data.</text>
</comment>
<proteinExistence type="inferred from homology"/>
<comment type="similarity">
    <text evidence="2">Belongs to the cytochrome P450 family.</text>
</comment>
<sequence>MQIYTFQKEEDLNQLIEIIRPLRISNILENVAQLRHVTQTIAVRGRPRTDFYKGEGTIPDNVVHEVAATLPIGDHTWVYYGMSYGPPHIRQYKLSIIDTEFKKVPGARRIDPSTLPQDEYFWARDRIASGTPELEELRWVNWMPNGAHIAFSPVSPIRGTDATKLFELAKRRHEEFGVDLFPAFCVGLREMHLIVELVYDRADPKRRKDVLDCLRHMVDDAAGCGYGEYRTHLVLMDQVAGTYNWNDGALMKFHEKLKDALDPNGIMAPGRCGIWPKKYRNRGWEMTESSGENSQGDGAKPSVEKGEEVLTCDSIPLANKWPLGIDLLTRTLVASDELCVMEFFLDNFRKFGNTFRQVVGWSESLMTIDSAVIEAVLMTNAKDWGLGFRRIIFSPLLGDSIFIQEGSAWRHSRDILRPHFYHRNYESLDILRPHIDNLLQVMTSTTTTDIIDLEPLFFHLTLDLTTEFLFGESVGSQSLGASTESREFEEAFNVAQSVSAKRLRFQKFHWLVGGKKLRNACNIIHRFVDRIIHKALATSVDEKNSGRPPFLRNIAQYYPGRDTLRGHTISILTAGRDTTASFLSWTFFHLLRHPSVIAKLQLEISQVDETVNPLTRADLLRLMLRLHPPLPLISRTALRDTILPAGGPDGRSPVLIPKGTSVLYSSYCIHRRPDIYGMDAELFRPERWDEEPLCSRETTHRGWTYLPFGGGPRTCLGMDFSLTGGAYTIVRILQRFPSIKLPVGERIQVSGKEKQITTLSLKPADGCKVDLGKV</sequence>
<dbReference type="CDD" id="cd11063">
    <property type="entry name" value="CYP52"/>
    <property type="match status" value="1"/>
</dbReference>
<keyword evidence="8 10" id="KW-0408">Iron</keyword>
<accession>A0AAX6MKT2</accession>
<dbReference type="Pfam" id="PF00067">
    <property type="entry name" value="p450"/>
    <property type="match status" value="1"/>
</dbReference>
<dbReference type="EMBL" id="JBANMG010000005">
    <property type="protein sequence ID" value="KAK6953270.1"/>
    <property type="molecule type" value="Genomic_DNA"/>
</dbReference>
<evidence type="ECO:0000313" key="13">
    <source>
        <dbReference type="Proteomes" id="UP001369815"/>
    </source>
</evidence>
<dbReference type="PROSITE" id="PS00086">
    <property type="entry name" value="CYTOCHROME_P450"/>
    <property type="match status" value="1"/>
</dbReference>
<evidence type="ECO:0000256" key="9">
    <source>
        <dbReference type="ARBA" id="ARBA00023033"/>
    </source>
</evidence>
<reference evidence="12 13" key="1">
    <citation type="journal article" date="2024" name="Front Chem Biol">
        <title>Unveiling the potential of Daldinia eschscholtzii MFLUCC 19-0629 through bioactivity and bioinformatics studies for enhanced sustainable agriculture production.</title>
        <authorList>
            <person name="Brooks S."/>
            <person name="Weaver J.A."/>
            <person name="Klomchit A."/>
            <person name="Alharthi S.A."/>
            <person name="Onlamun T."/>
            <person name="Nurani R."/>
            <person name="Vong T.K."/>
            <person name="Alberti F."/>
            <person name="Greco C."/>
        </authorList>
    </citation>
    <scope>NUCLEOTIDE SEQUENCE [LARGE SCALE GENOMIC DNA]</scope>
    <source>
        <strain evidence="12">MFLUCC 19-0629</strain>
    </source>
</reference>
<dbReference type="GO" id="GO:0020037">
    <property type="term" value="F:heme binding"/>
    <property type="evidence" value="ECO:0007669"/>
    <property type="project" value="InterPro"/>
</dbReference>
<dbReference type="InterPro" id="IPR001128">
    <property type="entry name" value="Cyt_P450"/>
</dbReference>
<evidence type="ECO:0000256" key="10">
    <source>
        <dbReference type="PIRSR" id="PIRSR602402-1"/>
    </source>
</evidence>
<dbReference type="InterPro" id="IPR004113">
    <property type="entry name" value="FAD-bd_oxidored_4_C"/>
</dbReference>
<keyword evidence="5 10" id="KW-0479">Metal-binding</keyword>
<dbReference type="Proteomes" id="UP001369815">
    <property type="component" value="Unassembled WGS sequence"/>
</dbReference>
<dbReference type="InterPro" id="IPR016170">
    <property type="entry name" value="Cytok_DH_C_sf"/>
</dbReference>
<dbReference type="InterPro" id="IPR036396">
    <property type="entry name" value="Cyt_P450_sf"/>
</dbReference>
<evidence type="ECO:0000256" key="7">
    <source>
        <dbReference type="ARBA" id="ARBA00023002"/>
    </source>
</evidence>
<dbReference type="PRINTS" id="PR00385">
    <property type="entry name" value="P450"/>
</dbReference>
<dbReference type="SUPFAM" id="SSF55103">
    <property type="entry name" value="FAD-linked oxidases, C-terminal domain"/>
    <property type="match status" value="1"/>
</dbReference>
<dbReference type="Gene3D" id="1.10.45.10">
    <property type="entry name" value="Vanillyl-alcohol Oxidase, Chain A, domain 4"/>
    <property type="match status" value="1"/>
</dbReference>
<dbReference type="InterPro" id="IPR016171">
    <property type="entry name" value="Vanillyl_alc_oxidase_C-sub2"/>
</dbReference>